<name>A0AA88MRN7_TACVA</name>
<evidence type="ECO:0000256" key="9">
    <source>
        <dbReference type="ARBA" id="ARBA00022777"/>
    </source>
</evidence>
<evidence type="ECO:0000256" key="21">
    <source>
        <dbReference type="SAM" id="MobiDB-lite"/>
    </source>
</evidence>
<feature type="compositionally biased region" description="Low complexity" evidence="21">
    <location>
        <begin position="840"/>
        <end position="854"/>
    </location>
</feature>
<dbReference type="SUPFAM" id="SSF103473">
    <property type="entry name" value="MFS general substrate transporter"/>
    <property type="match status" value="1"/>
</dbReference>
<evidence type="ECO:0000256" key="15">
    <source>
        <dbReference type="ARBA" id="ARBA00041768"/>
    </source>
</evidence>
<evidence type="ECO:0000256" key="13">
    <source>
        <dbReference type="ARBA" id="ARBA00034696"/>
    </source>
</evidence>
<evidence type="ECO:0000256" key="5">
    <source>
        <dbReference type="ARBA" id="ARBA00022553"/>
    </source>
</evidence>
<dbReference type="InterPro" id="IPR020846">
    <property type="entry name" value="MFS_dom"/>
</dbReference>
<keyword evidence="3" id="KW-0963">Cytoplasm</keyword>
<dbReference type="FunFam" id="3.30.200.20:FF:000358">
    <property type="entry name" value="Tau tubulin kinase 2b"/>
    <property type="match status" value="1"/>
</dbReference>
<feature type="region of interest" description="Disordered" evidence="21">
    <location>
        <begin position="405"/>
        <end position="460"/>
    </location>
</feature>
<dbReference type="SMART" id="SM00220">
    <property type="entry name" value="S_TKc"/>
    <property type="match status" value="1"/>
</dbReference>
<feature type="transmembrane region" description="Helical" evidence="22">
    <location>
        <begin position="1330"/>
        <end position="1352"/>
    </location>
</feature>
<dbReference type="Gene3D" id="1.20.1250.20">
    <property type="entry name" value="MFS general substrate transporter like domains"/>
    <property type="match status" value="1"/>
</dbReference>
<feature type="compositionally biased region" description="Basic and acidic residues" evidence="21">
    <location>
        <begin position="589"/>
        <end position="608"/>
    </location>
</feature>
<feature type="domain" description="Major facilitator superfamily (MFS) profile" evidence="24">
    <location>
        <begin position="1193"/>
        <end position="1616"/>
    </location>
</feature>
<evidence type="ECO:0000313" key="25">
    <source>
        <dbReference type="EMBL" id="KAK2843896.1"/>
    </source>
</evidence>
<evidence type="ECO:0000256" key="20">
    <source>
        <dbReference type="PROSITE-ProRule" id="PRU10141"/>
    </source>
</evidence>
<reference evidence="25" key="1">
    <citation type="submission" date="2023-08" db="EMBL/GenBank/DDBJ databases">
        <title>Pelteobagrus vachellii genome.</title>
        <authorList>
            <person name="Liu H."/>
        </authorList>
    </citation>
    <scope>NUCLEOTIDE SEQUENCE</scope>
    <source>
        <strain evidence="25">PRFRI_2022a</strain>
        <tissue evidence="25">Muscle</tissue>
    </source>
</reference>
<dbReference type="Gene3D" id="1.10.510.10">
    <property type="entry name" value="Transferase(Phosphotransferase) domain 1"/>
    <property type="match status" value="1"/>
</dbReference>
<keyword evidence="7 22" id="KW-0812">Transmembrane</keyword>
<evidence type="ECO:0000256" key="22">
    <source>
        <dbReference type="SAM" id="Phobius"/>
    </source>
</evidence>
<evidence type="ECO:0000256" key="16">
    <source>
        <dbReference type="ARBA" id="ARBA00042362"/>
    </source>
</evidence>
<feature type="transmembrane region" description="Helical" evidence="22">
    <location>
        <begin position="1276"/>
        <end position="1300"/>
    </location>
</feature>
<dbReference type="GO" id="GO:0005737">
    <property type="term" value="C:cytoplasm"/>
    <property type="evidence" value="ECO:0007669"/>
    <property type="project" value="UniProtKB-SubCell"/>
</dbReference>
<dbReference type="GO" id="GO:0022857">
    <property type="term" value="F:transmembrane transporter activity"/>
    <property type="evidence" value="ECO:0007669"/>
    <property type="project" value="InterPro"/>
</dbReference>
<dbReference type="GO" id="GO:0015630">
    <property type="term" value="C:microtubule cytoskeleton"/>
    <property type="evidence" value="ECO:0007669"/>
    <property type="project" value="UniProtKB-ARBA"/>
</dbReference>
<evidence type="ECO:0000256" key="12">
    <source>
        <dbReference type="ARBA" id="ARBA00023136"/>
    </source>
</evidence>
<keyword evidence="26" id="KW-1185">Reference proteome</keyword>
<keyword evidence="6" id="KW-0808">Transferase</keyword>
<evidence type="ECO:0000256" key="8">
    <source>
        <dbReference type="ARBA" id="ARBA00022741"/>
    </source>
</evidence>
<evidence type="ECO:0000256" key="2">
    <source>
        <dbReference type="ARBA" id="ARBA00012513"/>
    </source>
</evidence>
<dbReference type="EC" id="2.7.11.1" evidence="2"/>
<evidence type="ECO:0000256" key="19">
    <source>
        <dbReference type="ARBA" id="ARBA00061588"/>
    </source>
</evidence>
<feature type="transmembrane region" description="Helical" evidence="22">
    <location>
        <begin position="1503"/>
        <end position="1521"/>
    </location>
</feature>
<feature type="compositionally biased region" description="Basic and acidic residues" evidence="21">
    <location>
        <begin position="543"/>
        <end position="562"/>
    </location>
</feature>
<evidence type="ECO:0000313" key="26">
    <source>
        <dbReference type="Proteomes" id="UP001187315"/>
    </source>
</evidence>
<dbReference type="FunFam" id="1.10.510.10:FF:000167">
    <property type="entry name" value="Tau tubulin kinase 1"/>
    <property type="match status" value="1"/>
</dbReference>
<dbReference type="InterPro" id="IPR000719">
    <property type="entry name" value="Prot_kinase_dom"/>
</dbReference>
<comment type="catalytic activity">
    <reaction evidence="18">
        <text>L-seryl-[protein] + ATP = O-phospho-L-seryl-[protein] + ADP + H(+)</text>
        <dbReference type="Rhea" id="RHEA:17989"/>
        <dbReference type="Rhea" id="RHEA-COMP:9863"/>
        <dbReference type="Rhea" id="RHEA-COMP:11604"/>
        <dbReference type="ChEBI" id="CHEBI:15378"/>
        <dbReference type="ChEBI" id="CHEBI:29999"/>
        <dbReference type="ChEBI" id="CHEBI:30616"/>
        <dbReference type="ChEBI" id="CHEBI:83421"/>
        <dbReference type="ChEBI" id="CHEBI:456216"/>
        <dbReference type="EC" id="2.7.11.1"/>
    </reaction>
</comment>
<feature type="binding site" evidence="20">
    <location>
        <position position="61"/>
    </location>
    <ligand>
        <name>ATP</name>
        <dbReference type="ChEBI" id="CHEBI:30616"/>
    </ligand>
</feature>
<feature type="domain" description="Protein kinase" evidence="23">
    <location>
        <begin position="32"/>
        <end position="295"/>
    </location>
</feature>
<keyword evidence="5" id="KW-0597">Phosphoprotein</keyword>
<dbReference type="PROSITE" id="PS00107">
    <property type="entry name" value="PROTEIN_KINASE_ATP"/>
    <property type="match status" value="1"/>
</dbReference>
<comment type="catalytic activity">
    <reaction evidence="17">
        <text>L-threonyl-[protein] + ATP = O-phospho-L-threonyl-[protein] + ADP + H(+)</text>
        <dbReference type="Rhea" id="RHEA:46608"/>
        <dbReference type="Rhea" id="RHEA-COMP:11060"/>
        <dbReference type="Rhea" id="RHEA-COMP:11605"/>
        <dbReference type="ChEBI" id="CHEBI:15378"/>
        <dbReference type="ChEBI" id="CHEBI:30013"/>
        <dbReference type="ChEBI" id="CHEBI:30616"/>
        <dbReference type="ChEBI" id="CHEBI:61977"/>
        <dbReference type="ChEBI" id="CHEBI:456216"/>
        <dbReference type="EC" id="2.7.11.1"/>
    </reaction>
</comment>
<dbReference type="InterPro" id="IPR036259">
    <property type="entry name" value="MFS_trans_sf"/>
</dbReference>
<evidence type="ECO:0000256" key="7">
    <source>
        <dbReference type="ARBA" id="ARBA00022692"/>
    </source>
</evidence>
<keyword evidence="8 20" id="KW-0547">Nucleotide-binding</keyword>
<feature type="compositionally biased region" description="Basic and acidic residues" evidence="21">
    <location>
        <begin position="746"/>
        <end position="839"/>
    </location>
</feature>
<feature type="compositionally biased region" description="Basic and acidic residues" evidence="21">
    <location>
        <begin position="448"/>
        <end position="460"/>
    </location>
</feature>
<evidence type="ECO:0000256" key="1">
    <source>
        <dbReference type="ARBA" id="ARBA00004496"/>
    </source>
</evidence>
<evidence type="ECO:0000256" key="4">
    <source>
        <dbReference type="ARBA" id="ARBA00022527"/>
    </source>
</evidence>
<keyword evidence="10 20" id="KW-0067">ATP-binding</keyword>
<feature type="transmembrane region" description="Helical" evidence="22">
    <location>
        <begin position="1445"/>
        <end position="1463"/>
    </location>
</feature>
<evidence type="ECO:0000256" key="17">
    <source>
        <dbReference type="ARBA" id="ARBA00047899"/>
    </source>
</evidence>
<feature type="region of interest" description="Disordered" evidence="21">
    <location>
        <begin position="744"/>
        <end position="1008"/>
    </location>
</feature>
<evidence type="ECO:0000259" key="24">
    <source>
        <dbReference type="PROSITE" id="PS50850"/>
    </source>
</evidence>
<dbReference type="Pfam" id="PF00069">
    <property type="entry name" value="Pkinase"/>
    <property type="match status" value="1"/>
</dbReference>
<evidence type="ECO:0000256" key="10">
    <source>
        <dbReference type="ARBA" id="ARBA00022840"/>
    </source>
</evidence>
<feature type="compositionally biased region" description="Polar residues" evidence="21">
    <location>
        <begin position="928"/>
        <end position="939"/>
    </location>
</feature>
<dbReference type="InterPro" id="IPR050235">
    <property type="entry name" value="CK1_Ser-Thr_kinase"/>
</dbReference>
<evidence type="ECO:0000259" key="23">
    <source>
        <dbReference type="PROSITE" id="PS50011"/>
    </source>
</evidence>
<feature type="compositionally biased region" description="Low complexity" evidence="21">
    <location>
        <begin position="634"/>
        <end position="643"/>
    </location>
</feature>
<feature type="transmembrane region" description="Helical" evidence="22">
    <location>
        <begin position="1245"/>
        <end position="1264"/>
    </location>
</feature>
<feature type="transmembrane region" description="Helical" evidence="22">
    <location>
        <begin position="1358"/>
        <end position="1377"/>
    </location>
</feature>
<feature type="compositionally biased region" description="Basic and acidic residues" evidence="21">
    <location>
        <begin position="966"/>
        <end position="976"/>
    </location>
</feature>
<evidence type="ECO:0000256" key="11">
    <source>
        <dbReference type="ARBA" id="ARBA00022989"/>
    </source>
</evidence>
<sequence>MQRVGVDCDENMNGAGEQVDILPQNCMVKERWKVLKKIGGGGFGEIYEALDLLTRENVALKVESAQQPKQVLKMEVAVLKKLQGKNHVCKFIGCGRNEKFNYVVMQLQGRNLADLRRSQPHGTFSLSTTLRLGKQILEAIEAIHSVGFLHRDIKPSNFAMGRLPSTYRKCYMLDFGLARQYTNTNGEVRPPRTVAGFRGTVRYASVNAHKNKEMGRHDDLWSLFYMLVEFTVGQLPWRKIKDKEQVGQIKERYEHKMLLKHMPSEFYIFLDHVISLDYYTKPDYQLLMSVFENSMKKKVITENEPFDWEKSGTDLASNSMATPPQQNTRQTAAIVGVVNVTPVPGELARENTDDVLQDEHLSDQENAPPVPLPIRPGEVALVPPGGEAWDDTDFNRNKLRISISKTQVTAEEEEQVEGAEHVSSRPGDQESPGAQIPPLRYRRINSPESDHLTGADGKADCCDRRSRVDMIGSPSRLVLSSQPAQMFSVDGGHEAHSNAFIRSVPLAEEEDFDSREWVMIDKEAELRDFQPTTSGTTDDEPEELRPLEDYEELRRRRGDRGNEVVVRPKTQRGVMGLAAGEDEAGPSQRRRESEPFGPHRQEPLEVESKVKRVDFLSTVLMFDAQRETSRHSGSDGSPDGAASTLLAPPTRDQDQEEASRTLVLISAGNGAVSPGDGQGTLGAVTPQAPDESERGTLAFMFRPAAMVTAAVVTAGRSSSPPLAKVERTFVHIAETSHRIIMTTGKQSERHCEEEQDLVEERKDGSMGEDKGSSKEEIIWERAERQGENSEEGKEVKKEVEGEEKEPWLLRKKMIDLKEKEGGSESEEREKDKQIEKEKSSPTVEAEPEPSAESAFFNGCEETIEVEEREKPEELPVELEQNQEKAGLVLVTETGKEEEPDQEVSSHQPHPRRRSRIPVLISEEETGSDRSSQTSPNQQVRKCRRPQLARLVLERKRSTQSTTASEDETHQSDDSARARGANGPIRSRIPRPVTPIKKPFVQSGRGVVPQTQRSISFIQASSVSSSIIKSASAHSSIHQQKPRPQLRPSKTLPPRPLTPAPTVHRPWVPGPAPSSAPRTAQRAVSQPGVPPALRSVSSAPRDRKHYKQLKMTFENVLAEADGFGCYQIVLFLLMVLPRITLPFHFLLNNFIAATPPHHCNLSSLDYRGESLSQEQRLTVSIPKEEDGTFTSCHMFLQPQLYFLTNSSNATELPVAPCQSGWVYDSNKSTLVTQFDLVCTTKGLTKASATVFFIGVMFGAVFFGVLCDKYGRKTMLLVSYISAIIFSVASAVSTNFIMFAAFRFLTGFSLSGISTVAIVLTIEWVDIEHRTIIGVASSVVWSVGNSLLAGIAYLITDWRIMILTVSSPLVIAVATWWLLPESARWLIVKGKTAEAYKHLQKCANVNRRSEFTSKIKPQTLYEIISGEKQSHNYTYLDLLKTPRLRRIAIYTSILWYGVASTYYGISLNITGFGLDIYLTHFIYAIIELPAKFIIYFSLKKFGRRVNQVGTQVLTGVCIIITIITPKEFWTFRTVITVLGKGLSEASFTTMILYTTELYPTVLRQNGLGFVSFIGRLGASISPLVMLLEDLWLHLPQVVFGVMAVLSGLVALLLPETNNARLPETIEDIEQIRKSSFCLNTQEQSKSPLKLDMTEDTVQ</sequence>
<dbReference type="SUPFAM" id="SSF56112">
    <property type="entry name" value="Protein kinase-like (PK-like)"/>
    <property type="match status" value="1"/>
</dbReference>
<feature type="region of interest" description="Disordered" evidence="21">
    <location>
        <begin position="1030"/>
        <end position="1100"/>
    </location>
</feature>
<keyword evidence="12 22" id="KW-0472">Membrane</keyword>
<evidence type="ECO:0000256" key="3">
    <source>
        <dbReference type="ARBA" id="ARBA00022490"/>
    </source>
</evidence>
<evidence type="ECO:0000256" key="14">
    <source>
        <dbReference type="ARBA" id="ARBA00039897"/>
    </source>
</evidence>
<gene>
    <name evidence="25" type="ORF">Q7C36_012111</name>
</gene>
<evidence type="ECO:0000256" key="6">
    <source>
        <dbReference type="ARBA" id="ARBA00022679"/>
    </source>
</evidence>
<keyword evidence="4" id="KW-0723">Serine/threonine-protein kinase</keyword>
<feature type="transmembrane region" description="Helical" evidence="22">
    <location>
        <begin position="1306"/>
        <end position="1323"/>
    </location>
</feature>
<dbReference type="GO" id="GO:0005524">
    <property type="term" value="F:ATP binding"/>
    <property type="evidence" value="ECO:0007669"/>
    <property type="project" value="UniProtKB-UniRule"/>
</dbReference>
<dbReference type="GO" id="GO:0004674">
    <property type="term" value="F:protein serine/threonine kinase activity"/>
    <property type="evidence" value="ECO:0007669"/>
    <property type="project" value="UniProtKB-KW"/>
</dbReference>
<dbReference type="PROSITE" id="PS50011">
    <property type="entry name" value="PROTEIN_KINASE_DOM"/>
    <property type="match status" value="1"/>
</dbReference>
<comment type="caution">
    <text evidence="25">The sequence shown here is derived from an EMBL/GenBank/DDBJ whole genome shotgun (WGS) entry which is preliminary data.</text>
</comment>
<comment type="subcellular location">
    <subcellularLocation>
        <location evidence="13">Basal cell membrane</location>
        <topology evidence="13">Multi-pass membrane protein</topology>
    </subcellularLocation>
    <subcellularLocation>
        <location evidence="1">Cytoplasm</location>
    </subcellularLocation>
</comment>
<organism evidence="25 26">
    <name type="scientific">Tachysurus vachellii</name>
    <name type="common">Darkbarbel catfish</name>
    <name type="synonym">Pelteobagrus vachellii</name>
    <dbReference type="NCBI Taxonomy" id="175792"/>
    <lineage>
        <taxon>Eukaryota</taxon>
        <taxon>Metazoa</taxon>
        <taxon>Chordata</taxon>
        <taxon>Craniata</taxon>
        <taxon>Vertebrata</taxon>
        <taxon>Euteleostomi</taxon>
        <taxon>Actinopterygii</taxon>
        <taxon>Neopterygii</taxon>
        <taxon>Teleostei</taxon>
        <taxon>Ostariophysi</taxon>
        <taxon>Siluriformes</taxon>
        <taxon>Bagridae</taxon>
        <taxon>Tachysurus</taxon>
    </lineage>
</organism>
<dbReference type="InterPro" id="IPR017441">
    <property type="entry name" value="Protein_kinase_ATP_BS"/>
</dbReference>
<dbReference type="EMBL" id="JAVHJS010000011">
    <property type="protein sequence ID" value="KAK2843896.1"/>
    <property type="molecule type" value="Genomic_DNA"/>
</dbReference>
<dbReference type="PANTHER" id="PTHR11909">
    <property type="entry name" value="CASEIN KINASE-RELATED"/>
    <property type="match status" value="1"/>
</dbReference>
<feature type="transmembrane region" description="Helical" evidence="22">
    <location>
        <begin position="1591"/>
        <end position="1611"/>
    </location>
</feature>
<dbReference type="Pfam" id="PF00083">
    <property type="entry name" value="Sugar_tr"/>
    <property type="match status" value="1"/>
</dbReference>
<dbReference type="InterPro" id="IPR011009">
    <property type="entry name" value="Kinase-like_dom_sf"/>
</dbReference>
<keyword evidence="11 22" id="KW-1133">Transmembrane helix</keyword>
<evidence type="ECO:0000256" key="18">
    <source>
        <dbReference type="ARBA" id="ARBA00048679"/>
    </source>
</evidence>
<dbReference type="PROSITE" id="PS50850">
    <property type="entry name" value="MFS"/>
    <property type="match status" value="1"/>
</dbReference>
<feature type="transmembrane region" description="Helical" evidence="22">
    <location>
        <begin position="1475"/>
        <end position="1496"/>
    </location>
</feature>
<comment type="similarity">
    <text evidence="19">Belongs to the protein kinase superfamily. CK1 Ser/Thr protein kinase family.</text>
</comment>
<protein>
    <recommendedName>
        <fullName evidence="14">Solute carrier family 22 member 6</fullName>
        <ecNumber evidence="2">2.7.11.1</ecNumber>
    </recommendedName>
    <alternativeName>
        <fullName evidence="16">Organic anion transporter 1</fullName>
    </alternativeName>
    <alternativeName>
        <fullName evidence="15">Renal organic anion transporter 1</fullName>
    </alternativeName>
</protein>
<keyword evidence="9" id="KW-0418">Kinase</keyword>
<proteinExistence type="inferred from homology"/>
<feature type="region of interest" description="Disordered" evidence="21">
    <location>
        <begin position="525"/>
        <end position="608"/>
    </location>
</feature>
<dbReference type="GO" id="GO:0009925">
    <property type="term" value="C:basal plasma membrane"/>
    <property type="evidence" value="ECO:0007669"/>
    <property type="project" value="UniProtKB-SubCell"/>
</dbReference>
<feature type="region of interest" description="Disordered" evidence="21">
    <location>
        <begin position="626"/>
        <end position="658"/>
    </location>
</feature>
<accession>A0AA88MRN7</accession>
<dbReference type="InterPro" id="IPR005828">
    <property type="entry name" value="MFS_sugar_transport-like"/>
</dbReference>
<dbReference type="Proteomes" id="UP001187315">
    <property type="component" value="Unassembled WGS sequence"/>
</dbReference>
<dbReference type="FunFam" id="1.20.1250.20:FF:000023">
    <property type="entry name" value="Solute carrier family 22 member 6"/>
    <property type="match status" value="1"/>
</dbReference>